<organism evidence="1 2">
    <name type="scientific">Ferrimicrobium acidiphilum</name>
    <dbReference type="NCBI Taxonomy" id="121039"/>
    <lineage>
        <taxon>Bacteria</taxon>
        <taxon>Bacillati</taxon>
        <taxon>Actinomycetota</taxon>
        <taxon>Acidimicrobiia</taxon>
        <taxon>Acidimicrobiales</taxon>
        <taxon>Acidimicrobiaceae</taxon>
        <taxon>Ferrimicrobium</taxon>
    </lineage>
</organism>
<name>A0ABV3Y231_9ACTN</name>
<keyword evidence="2" id="KW-1185">Reference proteome</keyword>
<evidence type="ECO:0000313" key="2">
    <source>
        <dbReference type="Proteomes" id="UP001560267"/>
    </source>
</evidence>
<evidence type="ECO:0000313" key="1">
    <source>
        <dbReference type="EMBL" id="MEX6429320.1"/>
    </source>
</evidence>
<dbReference type="Proteomes" id="UP001560267">
    <property type="component" value="Unassembled WGS sequence"/>
</dbReference>
<proteinExistence type="predicted"/>
<dbReference type="RefSeq" id="WP_369084381.1">
    <property type="nucleotide sequence ID" value="NZ_JBFSHR010000014.1"/>
</dbReference>
<protein>
    <submittedName>
        <fullName evidence="1">Uncharacterized protein</fullName>
    </submittedName>
</protein>
<reference evidence="1 2" key="1">
    <citation type="submission" date="2024-07" db="EMBL/GenBank/DDBJ databases">
        <title>Draft Genome Sequence of Ferrimicrobium acidiphilum Strain YE2023, Isolated from a Pulp of Bioleach Reactor.</title>
        <authorList>
            <person name="Elkina Y.A."/>
            <person name="Bulaeva A.G."/>
            <person name="Beletsky A.V."/>
            <person name="Mardanov A.V."/>
        </authorList>
    </citation>
    <scope>NUCLEOTIDE SEQUENCE [LARGE SCALE GENOMIC DNA]</scope>
    <source>
        <strain evidence="1 2">YE2023</strain>
    </source>
</reference>
<comment type="caution">
    <text evidence="1">The sequence shown here is derived from an EMBL/GenBank/DDBJ whole genome shotgun (WGS) entry which is preliminary data.</text>
</comment>
<accession>A0ABV3Y231</accession>
<dbReference type="EMBL" id="JBFSHR010000014">
    <property type="protein sequence ID" value="MEX6429320.1"/>
    <property type="molecule type" value="Genomic_DNA"/>
</dbReference>
<sequence length="186" mass="20806">MRLESCCAVNGWSYEVISEMGAGLNYRKEGLCQLISRIGSTWMRSENEGRMAMQTNIGGVDAKTVNVAYTSQPCPGYVSSDNRQRDMFHCRNPYRDCNCWQGDVDHLVAVNLKSRLTDRQISAFSVYSEVTIISRGSNAERKAELEHVSSLRGPPATVSEVHVSKTKLPLTARLPETTKAQVRCER</sequence>
<gene>
    <name evidence="1" type="ORF">AB6A68_05640</name>
</gene>